<reference evidence="2" key="1">
    <citation type="submission" date="2021-03" db="EMBL/GenBank/DDBJ databases">
        <title>Evolutionary innovations through gain and loss of genes in the ectomycorrhizal Boletales.</title>
        <authorList>
            <person name="Wu G."/>
            <person name="Miyauchi S."/>
            <person name="Morin E."/>
            <person name="Yang Z.-L."/>
            <person name="Xu J."/>
            <person name="Martin F.M."/>
        </authorList>
    </citation>
    <scope>NUCLEOTIDE SEQUENCE</scope>
    <source>
        <strain evidence="2">BR01</strain>
    </source>
</reference>
<dbReference type="EMBL" id="JAGFBS010000019">
    <property type="protein sequence ID" value="KAG6374101.1"/>
    <property type="molecule type" value="Genomic_DNA"/>
</dbReference>
<accession>A0A8I3A732</accession>
<feature type="region of interest" description="Disordered" evidence="1">
    <location>
        <begin position="80"/>
        <end position="155"/>
    </location>
</feature>
<dbReference type="Proteomes" id="UP000683000">
    <property type="component" value="Unassembled WGS sequence"/>
</dbReference>
<sequence>MSASNSKAQPQLAQPVSTRPTPRVPAQPVPLKKNIKKAAPPKGTHVPKATVPPPTQNGEPRYNISPEHVKGTHLRVQCGNAEPVPRQNNNSLPPESRTSKRVPIKSRRNEVANAIGTNNASTTSPRKSGYQHNAVGNRGGGKRTGDNNLLPPVSGKRKLNNVKLLPTYLVV</sequence>
<evidence type="ECO:0000313" key="2">
    <source>
        <dbReference type="EMBL" id="KAG6374101.1"/>
    </source>
</evidence>
<keyword evidence="3" id="KW-1185">Reference proteome</keyword>
<feature type="compositionally biased region" description="Polar residues" evidence="1">
    <location>
        <begin position="115"/>
        <end position="126"/>
    </location>
</feature>
<feature type="compositionally biased region" description="Polar residues" evidence="1">
    <location>
        <begin position="1"/>
        <end position="20"/>
    </location>
</feature>
<evidence type="ECO:0000313" key="3">
    <source>
        <dbReference type="Proteomes" id="UP000683000"/>
    </source>
</evidence>
<organism evidence="2 3">
    <name type="scientific">Boletus reticuloceps</name>
    <dbReference type="NCBI Taxonomy" id="495285"/>
    <lineage>
        <taxon>Eukaryota</taxon>
        <taxon>Fungi</taxon>
        <taxon>Dikarya</taxon>
        <taxon>Basidiomycota</taxon>
        <taxon>Agaricomycotina</taxon>
        <taxon>Agaricomycetes</taxon>
        <taxon>Agaricomycetidae</taxon>
        <taxon>Boletales</taxon>
        <taxon>Boletineae</taxon>
        <taxon>Boletaceae</taxon>
        <taxon>Boletoideae</taxon>
        <taxon>Boletus</taxon>
    </lineage>
</organism>
<proteinExistence type="predicted"/>
<evidence type="ECO:0000256" key="1">
    <source>
        <dbReference type="SAM" id="MobiDB-lite"/>
    </source>
</evidence>
<protein>
    <submittedName>
        <fullName evidence="2">Uncharacterized protein</fullName>
    </submittedName>
</protein>
<feature type="region of interest" description="Disordered" evidence="1">
    <location>
        <begin position="1"/>
        <end position="68"/>
    </location>
</feature>
<name>A0A8I3A732_9AGAM</name>
<comment type="caution">
    <text evidence="2">The sequence shown here is derived from an EMBL/GenBank/DDBJ whole genome shotgun (WGS) entry which is preliminary data.</text>
</comment>
<dbReference type="AlphaFoldDB" id="A0A8I3A732"/>
<dbReference type="OrthoDB" id="2678685at2759"/>
<gene>
    <name evidence="2" type="ORF">JVT61DRAFT_4744</name>
</gene>